<evidence type="ECO:0000313" key="3">
    <source>
        <dbReference type="Proteomes" id="UP000290408"/>
    </source>
</evidence>
<dbReference type="KEGG" id="jli:EXU32_17055"/>
<feature type="region of interest" description="Disordered" evidence="1">
    <location>
        <begin position="45"/>
        <end position="68"/>
    </location>
</feature>
<dbReference type="AlphaFoldDB" id="A0A4P6N079"/>
<dbReference type="OrthoDB" id="9776021at2"/>
<organism evidence="2 3">
    <name type="scientific">Janibacter limosus</name>
    <dbReference type="NCBI Taxonomy" id="53458"/>
    <lineage>
        <taxon>Bacteria</taxon>
        <taxon>Bacillati</taxon>
        <taxon>Actinomycetota</taxon>
        <taxon>Actinomycetes</taxon>
        <taxon>Micrococcales</taxon>
        <taxon>Intrasporangiaceae</taxon>
        <taxon>Janibacter</taxon>
    </lineage>
</organism>
<protein>
    <submittedName>
        <fullName evidence="2">Uncharacterized protein</fullName>
    </submittedName>
</protein>
<dbReference type="EMBL" id="CP036164">
    <property type="protein sequence ID" value="QBF47800.1"/>
    <property type="molecule type" value="Genomic_DNA"/>
</dbReference>
<keyword evidence="3" id="KW-1185">Reference proteome</keyword>
<dbReference type="RefSeq" id="WP_130630972.1">
    <property type="nucleotide sequence ID" value="NZ_CP036164.1"/>
</dbReference>
<name>A0A4P6N079_9MICO</name>
<proteinExistence type="predicted"/>
<evidence type="ECO:0000256" key="1">
    <source>
        <dbReference type="SAM" id="MobiDB-lite"/>
    </source>
</evidence>
<sequence>MGEQLPHGQLGWFHCRRWSTSSSSCRRCAKRPDVVGWMRFKLPTAPGAAAARQSRPTPVPEDARTKATDEQLRALRERTDQAPTGPEYLFDGGDVDVIVEILHNVESRAQPVGA</sequence>
<reference evidence="2 3" key="1">
    <citation type="submission" date="2019-02" db="EMBL/GenBank/DDBJ databases">
        <title>Genomic data mining of an Antarctic deep-sea actinobacterium, Janibacterlimosus P3-3-X1.</title>
        <authorList>
            <person name="Liao L."/>
            <person name="Chen B."/>
        </authorList>
    </citation>
    <scope>NUCLEOTIDE SEQUENCE [LARGE SCALE GENOMIC DNA]</scope>
    <source>
        <strain evidence="2 3">P3-3-X1</strain>
    </source>
</reference>
<evidence type="ECO:0000313" key="2">
    <source>
        <dbReference type="EMBL" id="QBF47800.1"/>
    </source>
</evidence>
<gene>
    <name evidence="2" type="ORF">EXU32_17055</name>
</gene>
<accession>A0A4P6N079</accession>
<dbReference type="Proteomes" id="UP000290408">
    <property type="component" value="Chromosome"/>
</dbReference>